<proteinExistence type="predicted"/>
<feature type="region of interest" description="Disordered" evidence="1">
    <location>
        <begin position="1"/>
        <end position="58"/>
    </location>
</feature>
<evidence type="ECO:0000313" key="2">
    <source>
        <dbReference type="EMBL" id="MBW0477184.1"/>
    </source>
</evidence>
<comment type="caution">
    <text evidence="2">The sequence shown here is derived from an EMBL/GenBank/DDBJ whole genome shotgun (WGS) entry which is preliminary data.</text>
</comment>
<feature type="compositionally biased region" description="Polar residues" evidence="1">
    <location>
        <begin position="25"/>
        <end position="37"/>
    </location>
</feature>
<organism evidence="2 3">
    <name type="scientific">Austropuccinia psidii MF-1</name>
    <dbReference type="NCBI Taxonomy" id="1389203"/>
    <lineage>
        <taxon>Eukaryota</taxon>
        <taxon>Fungi</taxon>
        <taxon>Dikarya</taxon>
        <taxon>Basidiomycota</taxon>
        <taxon>Pucciniomycotina</taxon>
        <taxon>Pucciniomycetes</taxon>
        <taxon>Pucciniales</taxon>
        <taxon>Sphaerophragmiaceae</taxon>
        <taxon>Austropuccinia</taxon>
    </lineage>
</organism>
<gene>
    <name evidence="2" type="ORF">O181_016899</name>
</gene>
<name>A0A9Q3C4S7_9BASI</name>
<evidence type="ECO:0000256" key="1">
    <source>
        <dbReference type="SAM" id="MobiDB-lite"/>
    </source>
</evidence>
<keyword evidence="3" id="KW-1185">Reference proteome</keyword>
<evidence type="ECO:0000313" key="3">
    <source>
        <dbReference type="Proteomes" id="UP000765509"/>
    </source>
</evidence>
<reference evidence="2" key="1">
    <citation type="submission" date="2021-03" db="EMBL/GenBank/DDBJ databases">
        <title>Draft genome sequence of rust myrtle Austropuccinia psidii MF-1, a brazilian biotype.</title>
        <authorList>
            <person name="Quecine M.C."/>
            <person name="Pachon D.M.R."/>
            <person name="Bonatelli M.L."/>
            <person name="Correr F.H."/>
            <person name="Franceschini L.M."/>
            <person name="Leite T.F."/>
            <person name="Margarido G.R.A."/>
            <person name="Almeida C.A."/>
            <person name="Ferrarezi J.A."/>
            <person name="Labate C.A."/>
        </authorList>
    </citation>
    <scope>NUCLEOTIDE SEQUENCE</scope>
    <source>
        <strain evidence="2">MF-1</strain>
    </source>
</reference>
<dbReference type="AlphaFoldDB" id="A0A9Q3C4S7"/>
<protein>
    <submittedName>
        <fullName evidence="2">Uncharacterized protein</fullName>
    </submittedName>
</protein>
<sequence>MEHGQQEVQPNIPLGRNCSKFPEDMSQQDPLQRSYGNHQRMESHWEVQTPGGEGNKDKVESSHYLSYIRIAEPDRAYCYSFRLTRSRPTQLSSGFKPFRH</sequence>
<dbReference type="EMBL" id="AVOT02004722">
    <property type="protein sequence ID" value="MBW0477184.1"/>
    <property type="molecule type" value="Genomic_DNA"/>
</dbReference>
<accession>A0A9Q3C4S7</accession>
<dbReference type="Proteomes" id="UP000765509">
    <property type="component" value="Unassembled WGS sequence"/>
</dbReference>